<proteinExistence type="predicted"/>
<keyword evidence="3" id="KW-1185">Reference proteome</keyword>
<name>A0ABW5M070_9BACT</name>
<dbReference type="Pfam" id="PF06439">
    <property type="entry name" value="3keto-disac_hyd"/>
    <property type="match status" value="1"/>
</dbReference>
<organism evidence="2 3">
    <name type="scientific">Spirosoma soli</name>
    <dbReference type="NCBI Taxonomy" id="1770529"/>
    <lineage>
        <taxon>Bacteria</taxon>
        <taxon>Pseudomonadati</taxon>
        <taxon>Bacteroidota</taxon>
        <taxon>Cytophagia</taxon>
        <taxon>Cytophagales</taxon>
        <taxon>Cytophagaceae</taxon>
        <taxon>Spirosoma</taxon>
    </lineage>
</organism>
<evidence type="ECO:0000313" key="2">
    <source>
        <dbReference type="EMBL" id="MFD2570443.1"/>
    </source>
</evidence>
<protein>
    <submittedName>
        <fullName evidence="2">DUF1080 domain-containing protein</fullName>
    </submittedName>
</protein>
<evidence type="ECO:0000259" key="1">
    <source>
        <dbReference type="Pfam" id="PF06439"/>
    </source>
</evidence>
<dbReference type="Proteomes" id="UP001597469">
    <property type="component" value="Unassembled WGS sequence"/>
</dbReference>
<gene>
    <name evidence="2" type="ORF">ACFSUS_07350</name>
</gene>
<reference evidence="3" key="1">
    <citation type="journal article" date="2019" name="Int. J. Syst. Evol. Microbiol.">
        <title>The Global Catalogue of Microorganisms (GCM) 10K type strain sequencing project: providing services to taxonomists for standard genome sequencing and annotation.</title>
        <authorList>
            <consortium name="The Broad Institute Genomics Platform"/>
            <consortium name="The Broad Institute Genome Sequencing Center for Infectious Disease"/>
            <person name="Wu L."/>
            <person name="Ma J."/>
        </authorList>
    </citation>
    <scope>NUCLEOTIDE SEQUENCE [LARGE SCALE GENOMIC DNA]</scope>
    <source>
        <strain evidence="3">KCTC 42805</strain>
    </source>
</reference>
<evidence type="ECO:0000313" key="3">
    <source>
        <dbReference type="Proteomes" id="UP001597469"/>
    </source>
</evidence>
<accession>A0ABW5M070</accession>
<dbReference type="InterPro" id="IPR010496">
    <property type="entry name" value="AL/BT2_dom"/>
</dbReference>
<comment type="caution">
    <text evidence="2">The sequence shown here is derived from an EMBL/GenBank/DDBJ whole genome shotgun (WGS) entry which is preliminary data.</text>
</comment>
<feature type="domain" description="3-keto-alpha-glucoside-1,2-lyase/3-keto-2-hydroxy-glucal hydratase" evidence="1">
    <location>
        <begin position="44"/>
        <end position="226"/>
    </location>
</feature>
<dbReference type="EMBL" id="JBHULN010000003">
    <property type="protein sequence ID" value="MFD2570443.1"/>
    <property type="molecule type" value="Genomic_DNA"/>
</dbReference>
<dbReference type="Gene3D" id="2.60.120.560">
    <property type="entry name" value="Exo-inulinase, domain 1"/>
    <property type="match status" value="1"/>
</dbReference>
<sequence>MHPVRHCYRIRPTKLKGVLRLHFFLLAQLVISLPIYAQKVAKTEVLFDGKTLTGWKTLNPADKDLWYVADSLIKGGDGVRKIPANSYLYTLKEYGDFEFRCLFRLSGNPATGMINSGIQYRSLVDGGKMVGYQADIGNGFWGDIYDEHRRGKLVGGDLSVLKRILKEDGWNSYIIRCKGNRHELYINGVKTCDYTEQDSQVPQKGVIAVQLHEGGMAQVEFRDLVIVEL</sequence>
<dbReference type="RefSeq" id="WP_381521117.1">
    <property type="nucleotide sequence ID" value="NZ_JBHULN010000003.1"/>
</dbReference>